<proteinExistence type="predicted"/>
<sequence length="172" mass="19810">MVVLCLFFWEISRPVPSCEISLFDLSRSIGGGVVQPDGGRHRPKIYIHEHFYVLCHPVSGLQSVKYTLQSRQQSAVEMFSREDVKYGAVDRKLCSNIGTAGTRDKAQRQSKLRIARQRRMELEYQPTTSIAAEKMKQEVEAEKSARKRHMAKQRKRVLEGLVQAKKRKLVHE</sequence>
<gene>
    <name evidence="1" type="ORF">VZT92_001966</name>
</gene>
<evidence type="ECO:0000313" key="2">
    <source>
        <dbReference type="Proteomes" id="UP001488805"/>
    </source>
</evidence>
<reference evidence="1 2" key="1">
    <citation type="journal article" date="2024" name="Genome Biol. Evol.">
        <title>Chromosome-level genome assembly of the viviparous eelpout Zoarces viviparus.</title>
        <authorList>
            <person name="Fuhrmann N."/>
            <person name="Brasseur M.V."/>
            <person name="Bakowski C.E."/>
            <person name="Podsiadlowski L."/>
            <person name="Prost S."/>
            <person name="Krehenwinkel H."/>
            <person name="Mayer C."/>
        </authorList>
    </citation>
    <scope>NUCLEOTIDE SEQUENCE [LARGE SCALE GENOMIC DNA]</scope>
    <source>
        <strain evidence="1">NO-MEL_2022_Ind0_liver</strain>
    </source>
</reference>
<organism evidence="1 2">
    <name type="scientific">Zoarces viviparus</name>
    <name type="common">Viviparous eelpout</name>
    <name type="synonym">Blennius viviparus</name>
    <dbReference type="NCBI Taxonomy" id="48416"/>
    <lineage>
        <taxon>Eukaryota</taxon>
        <taxon>Metazoa</taxon>
        <taxon>Chordata</taxon>
        <taxon>Craniata</taxon>
        <taxon>Vertebrata</taxon>
        <taxon>Euteleostomi</taxon>
        <taxon>Actinopterygii</taxon>
        <taxon>Neopterygii</taxon>
        <taxon>Teleostei</taxon>
        <taxon>Neoteleostei</taxon>
        <taxon>Acanthomorphata</taxon>
        <taxon>Eupercaria</taxon>
        <taxon>Perciformes</taxon>
        <taxon>Cottioidei</taxon>
        <taxon>Zoarcales</taxon>
        <taxon>Zoarcidae</taxon>
        <taxon>Zoarcinae</taxon>
        <taxon>Zoarces</taxon>
    </lineage>
</organism>
<dbReference type="EMBL" id="JBCEZU010000002">
    <property type="protein sequence ID" value="KAK9541957.1"/>
    <property type="molecule type" value="Genomic_DNA"/>
</dbReference>
<dbReference type="AlphaFoldDB" id="A0AAW1G472"/>
<keyword evidence="2" id="KW-1185">Reference proteome</keyword>
<accession>A0AAW1G472</accession>
<protein>
    <submittedName>
        <fullName evidence="1">Uncharacterized protein</fullName>
    </submittedName>
</protein>
<name>A0AAW1G472_ZOAVI</name>
<evidence type="ECO:0000313" key="1">
    <source>
        <dbReference type="EMBL" id="KAK9541957.1"/>
    </source>
</evidence>
<comment type="caution">
    <text evidence="1">The sequence shown here is derived from an EMBL/GenBank/DDBJ whole genome shotgun (WGS) entry which is preliminary data.</text>
</comment>
<dbReference type="Proteomes" id="UP001488805">
    <property type="component" value="Unassembled WGS sequence"/>
</dbReference>